<dbReference type="GO" id="GO:0061709">
    <property type="term" value="P:reticulophagy"/>
    <property type="evidence" value="ECO:0007669"/>
    <property type="project" value="TreeGrafter"/>
</dbReference>
<dbReference type="GO" id="GO:0000045">
    <property type="term" value="P:autophagosome assembly"/>
    <property type="evidence" value="ECO:0007669"/>
    <property type="project" value="TreeGrafter"/>
</dbReference>
<keyword evidence="3 7" id="KW-0812">Transmembrane</keyword>
<dbReference type="Pfam" id="PF23417">
    <property type="entry name" value="STING_TM"/>
    <property type="match status" value="1"/>
</dbReference>
<dbReference type="GO" id="GO:0035438">
    <property type="term" value="F:cyclic-di-GMP binding"/>
    <property type="evidence" value="ECO:0007669"/>
    <property type="project" value="TreeGrafter"/>
</dbReference>
<dbReference type="InterPro" id="IPR029158">
    <property type="entry name" value="STING"/>
</dbReference>
<accession>A0AAU9XMV2</accession>
<evidence type="ECO:0000256" key="7">
    <source>
        <dbReference type="SAM" id="Phobius"/>
    </source>
</evidence>
<reference evidence="10 11" key="1">
    <citation type="submission" date="2022-05" db="EMBL/GenBank/DDBJ databases">
        <authorList>
            <consortium name="Genoscope - CEA"/>
            <person name="William W."/>
        </authorList>
    </citation>
    <scope>NUCLEOTIDE SEQUENCE [LARGE SCALE GENOMIC DNA]</scope>
</reference>
<feature type="transmembrane region" description="Helical" evidence="7">
    <location>
        <begin position="30"/>
        <end position="49"/>
    </location>
</feature>
<keyword evidence="11" id="KW-1185">Reference proteome</keyword>
<evidence type="ECO:0000256" key="3">
    <source>
        <dbReference type="ARBA" id="ARBA00022692"/>
    </source>
</evidence>
<feature type="transmembrane region" description="Helical" evidence="7">
    <location>
        <begin position="61"/>
        <end position="79"/>
    </location>
</feature>
<dbReference type="InterPro" id="IPR055434">
    <property type="entry name" value="STING_TM"/>
</dbReference>
<dbReference type="PANTHER" id="PTHR34339:SF1">
    <property type="entry name" value="STIMULATOR OF INTERFERON GENES PROTEIN"/>
    <property type="match status" value="1"/>
</dbReference>
<evidence type="ECO:0000256" key="1">
    <source>
        <dbReference type="ARBA" id="ARBA00004141"/>
    </source>
</evidence>
<dbReference type="Gene3D" id="3.40.50.12100">
    <property type="entry name" value="Stimulator of interferon genes protein"/>
    <property type="match status" value="1"/>
</dbReference>
<dbReference type="GO" id="GO:0032481">
    <property type="term" value="P:positive regulation of type I interferon production"/>
    <property type="evidence" value="ECO:0007669"/>
    <property type="project" value="InterPro"/>
</dbReference>
<keyword evidence="6 7" id="KW-0472">Membrane</keyword>
<feature type="domain" description="STING transmembrane" evidence="9">
    <location>
        <begin position="64"/>
        <end position="130"/>
    </location>
</feature>
<dbReference type="GO" id="GO:0005776">
    <property type="term" value="C:autophagosome"/>
    <property type="evidence" value="ECO:0007669"/>
    <property type="project" value="TreeGrafter"/>
</dbReference>
<comment type="caution">
    <text evidence="10">The sequence shown here is derived from an EMBL/GenBank/DDBJ whole genome shotgun (WGS) entry which is preliminary data.</text>
</comment>
<dbReference type="Gene3D" id="1.20.5.5200">
    <property type="match status" value="1"/>
</dbReference>
<evidence type="ECO:0000259" key="8">
    <source>
        <dbReference type="Pfam" id="PF15009"/>
    </source>
</evidence>
<evidence type="ECO:0008006" key="12">
    <source>
        <dbReference type="Google" id="ProtNLM"/>
    </source>
</evidence>
<dbReference type="GO" id="GO:0061507">
    <property type="term" value="F:2',3'-cyclic GMP-AMP binding"/>
    <property type="evidence" value="ECO:0007669"/>
    <property type="project" value="TreeGrafter"/>
</dbReference>
<dbReference type="GO" id="GO:0016239">
    <property type="term" value="P:positive regulation of macroautophagy"/>
    <property type="evidence" value="ECO:0007669"/>
    <property type="project" value="TreeGrafter"/>
</dbReference>
<dbReference type="EMBL" id="CALNXJ010000053">
    <property type="protein sequence ID" value="CAH3153441.1"/>
    <property type="molecule type" value="Genomic_DNA"/>
</dbReference>
<dbReference type="GO" id="GO:0005789">
    <property type="term" value="C:endoplasmic reticulum membrane"/>
    <property type="evidence" value="ECO:0007669"/>
    <property type="project" value="TreeGrafter"/>
</dbReference>
<dbReference type="GO" id="GO:0045087">
    <property type="term" value="P:innate immune response"/>
    <property type="evidence" value="ECO:0007669"/>
    <property type="project" value="UniProtKB-KW"/>
</dbReference>
<keyword evidence="2" id="KW-0399">Innate immunity</keyword>
<evidence type="ECO:0000259" key="9">
    <source>
        <dbReference type="Pfam" id="PF23417"/>
    </source>
</evidence>
<protein>
    <recommendedName>
        <fullName evidence="12">Stimulator of interferon genes protein</fullName>
    </recommendedName>
</protein>
<evidence type="ECO:0000313" key="11">
    <source>
        <dbReference type="Proteomes" id="UP001159428"/>
    </source>
</evidence>
<keyword evidence="5 7" id="KW-1133">Transmembrane helix</keyword>
<organism evidence="10 11">
    <name type="scientific">Pocillopora meandrina</name>
    <dbReference type="NCBI Taxonomy" id="46732"/>
    <lineage>
        <taxon>Eukaryota</taxon>
        <taxon>Metazoa</taxon>
        <taxon>Cnidaria</taxon>
        <taxon>Anthozoa</taxon>
        <taxon>Hexacorallia</taxon>
        <taxon>Scleractinia</taxon>
        <taxon>Astrocoeniina</taxon>
        <taxon>Pocilloporidae</taxon>
        <taxon>Pocillopora</taxon>
    </lineage>
</organism>
<name>A0AAU9XMV2_9CNID</name>
<dbReference type="PANTHER" id="PTHR34339">
    <property type="entry name" value="STIMULATOR OF INTERFERON GENES PROTEIN"/>
    <property type="match status" value="1"/>
</dbReference>
<dbReference type="InterPro" id="IPR038623">
    <property type="entry name" value="STING_C_sf"/>
</dbReference>
<keyword evidence="4" id="KW-0391">Immunity</keyword>
<evidence type="ECO:0000256" key="5">
    <source>
        <dbReference type="ARBA" id="ARBA00022989"/>
    </source>
</evidence>
<proteinExistence type="predicted"/>
<dbReference type="GO" id="GO:0002218">
    <property type="term" value="P:activation of innate immune response"/>
    <property type="evidence" value="ECO:0007669"/>
    <property type="project" value="InterPro"/>
</dbReference>
<evidence type="ECO:0000256" key="4">
    <source>
        <dbReference type="ARBA" id="ARBA00022859"/>
    </source>
</evidence>
<evidence type="ECO:0000256" key="2">
    <source>
        <dbReference type="ARBA" id="ARBA00022588"/>
    </source>
</evidence>
<dbReference type="AlphaFoldDB" id="A0AAU9XMV2"/>
<dbReference type="InterPro" id="IPR055432">
    <property type="entry name" value="STING_LBD"/>
</dbReference>
<evidence type="ECO:0000313" key="10">
    <source>
        <dbReference type="EMBL" id="CAH3153441.1"/>
    </source>
</evidence>
<feature type="domain" description="STING ligand-binding" evidence="8">
    <location>
        <begin position="146"/>
        <end position="312"/>
    </location>
</feature>
<evidence type="ECO:0000256" key="6">
    <source>
        <dbReference type="ARBA" id="ARBA00023136"/>
    </source>
</evidence>
<sequence length="339" mass="38194">MADNLLPQGDDVAQQSHNSFGPLSELRGNIATITSAIVVVVSGTMLLFAAKDNKKREGIDFLVFTTALLILGVVLGEIVRRLCLVSKEIKHKHERYRGNWKDVCKRTLTFNNSGSILVVAIALFLVGSRQLSPVETLDLNEKENKNVADGLAWGYYFGYLKLVLPRLGYRISESDTFRHKITDEKLFILLPKTCYAFEEISKADDRVKWAGKLPASKINRAGILERSYQHAVHRIEMPRPDGTVEEYHFVLEYATPLMSLCEMSGHAKAPLTGPERDHQVVLFIHKLREILDDSEECRGKYELVPISGNDTNKIADVLVGMHSVTNIDLEEETDEQTRQ</sequence>
<dbReference type="Proteomes" id="UP001159428">
    <property type="component" value="Unassembled WGS sequence"/>
</dbReference>
<dbReference type="Pfam" id="PF15009">
    <property type="entry name" value="STING_LBD"/>
    <property type="match status" value="1"/>
</dbReference>
<gene>
    <name evidence="10" type="ORF">PMEA_00027115</name>
</gene>
<comment type="subcellular location">
    <subcellularLocation>
        <location evidence="1">Membrane</location>
        <topology evidence="1">Multi-pass membrane protein</topology>
    </subcellularLocation>
</comment>